<organism evidence="3 4">
    <name type="scientific">Acrobeloides nanus</name>
    <dbReference type="NCBI Taxonomy" id="290746"/>
    <lineage>
        <taxon>Eukaryota</taxon>
        <taxon>Metazoa</taxon>
        <taxon>Ecdysozoa</taxon>
        <taxon>Nematoda</taxon>
        <taxon>Chromadorea</taxon>
        <taxon>Rhabditida</taxon>
        <taxon>Tylenchina</taxon>
        <taxon>Cephalobomorpha</taxon>
        <taxon>Cephaloboidea</taxon>
        <taxon>Cephalobidae</taxon>
        <taxon>Acrobeloides</taxon>
    </lineage>
</organism>
<dbReference type="GO" id="GO:0008017">
    <property type="term" value="F:microtubule binding"/>
    <property type="evidence" value="ECO:0007669"/>
    <property type="project" value="InterPro"/>
</dbReference>
<feature type="compositionally biased region" description="Basic and acidic residues" evidence="2">
    <location>
        <begin position="142"/>
        <end position="155"/>
    </location>
</feature>
<dbReference type="WBParaSite" id="ACRNAN_scaffold357.g14470.t1">
    <property type="protein sequence ID" value="ACRNAN_scaffold357.g14470.t1"/>
    <property type="gene ID" value="ACRNAN_scaffold357.g14470"/>
</dbReference>
<dbReference type="Proteomes" id="UP000887540">
    <property type="component" value="Unplaced"/>
</dbReference>
<dbReference type="GO" id="GO:0005856">
    <property type="term" value="C:cytoskeleton"/>
    <property type="evidence" value="ECO:0007669"/>
    <property type="project" value="TreeGrafter"/>
</dbReference>
<evidence type="ECO:0000313" key="3">
    <source>
        <dbReference type="Proteomes" id="UP000887540"/>
    </source>
</evidence>
<evidence type="ECO:0000256" key="2">
    <source>
        <dbReference type="SAM" id="MobiDB-lite"/>
    </source>
</evidence>
<evidence type="ECO:0000313" key="4">
    <source>
        <dbReference type="WBParaSite" id="ACRNAN_scaffold357.g14470.t1"/>
    </source>
</evidence>
<feature type="compositionally biased region" description="Polar residues" evidence="2">
    <location>
        <begin position="161"/>
        <end position="170"/>
    </location>
</feature>
<feature type="compositionally biased region" description="Polar residues" evidence="2">
    <location>
        <begin position="388"/>
        <end position="397"/>
    </location>
</feature>
<feature type="region of interest" description="Disordered" evidence="2">
    <location>
        <begin position="96"/>
        <end position="174"/>
    </location>
</feature>
<sequence length="449" mass="51343">MTHYGYEEDPYNDYTHHNNDFGGHDAYDDYGYVRPVSTGGSIGLNDDYPIGDYDPDITQYYPDYNDDYRSETPQYEVYTYDKPKFYGSTTHADEYYWKDPGPLERSSDNQRSTSLYNRDLPAFDGETTNNSTFVPHIVSKPENSDKKNPPSERSKIPFYGETSNRATYTPKNVEKPNKVQQETLLGAPKDQPFEVTTTARDVYGAKRTEKPVRYTRKDNLNVGGEFLYGTSNREAYVQHKVERPKKRQRSAPTLFGRDQFAQDTTTRAIYTPKSAAQCPAEKMIRAKNGLTSTINGQFKNGHYYFPVKSARDPDSGKSSLTPKRENVVRPKSDGQIPAKIEQGRSALNQRRSNNEMNKRDVPILNQKDLKTKPNLHTQAGIRPRQELPRNQQPLNQDRQQKRRQSTIGIVPKQLGPMPRPEAGKPKIHSKRPPSADSIILSEINYDKLL</sequence>
<reference evidence="4" key="1">
    <citation type="submission" date="2022-11" db="UniProtKB">
        <authorList>
            <consortium name="WormBaseParasite"/>
        </authorList>
    </citation>
    <scope>IDENTIFICATION</scope>
</reference>
<comment type="similarity">
    <text evidence="1">Belongs to the FAM154 family.</text>
</comment>
<dbReference type="PANTHER" id="PTHR31516:SF17">
    <property type="entry name" value="STABILIZER OF AXONEMAL MICROTUBULES 2"/>
    <property type="match status" value="1"/>
</dbReference>
<accession>A0A914DT39</accession>
<dbReference type="PANTHER" id="PTHR31516">
    <property type="entry name" value="STABILIZER OF AXONEMAL MICROTUBULES 2"/>
    <property type="match status" value="1"/>
</dbReference>
<protein>
    <submittedName>
        <fullName evidence="4">Uncharacterized protein</fullName>
    </submittedName>
</protein>
<dbReference type="InterPro" id="IPR033336">
    <property type="entry name" value="SAXO1/2"/>
</dbReference>
<feature type="region of interest" description="Disordered" evidence="2">
    <location>
        <begin position="309"/>
        <end position="440"/>
    </location>
</feature>
<feature type="compositionally biased region" description="Basic and acidic residues" evidence="2">
    <location>
        <begin position="322"/>
        <end position="332"/>
    </location>
</feature>
<feature type="compositionally biased region" description="Basic and acidic residues" evidence="2">
    <location>
        <begin position="96"/>
        <end position="108"/>
    </location>
</feature>
<feature type="compositionally biased region" description="Basic and acidic residues" evidence="2">
    <location>
        <begin position="352"/>
        <end position="371"/>
    </location>
</feature>
<proteinExistence type="inferred from homology"/>
<keyword evidence="3" id="KW-1185">Reference proteome</keyword>
<evidence type="ECO:0000256" key="1">
    <source>
        <dbReference type="ARBA" id="ARBA00008738"/>
    </source>
</evidence>
<name>A0A914DT39_9BILA</name>
<dbReference type="AlphaFoldDB" id="A0A914DT39"/>